<dbReference type="GO" id="GO:0003735">
    <property type="term" value="F:structural constituent of ribosome"/>
    <property type="evidence" value="ECO:0007669"/>
    <property type="project" value="InterPro"/>
</dbReference>
<protein>
    <recommendedName>
        <fullName evidence="3">Small ribosomal subunit protein bS16</fullName>
    </recommendedName>
</protein>
<evidence type="ECO:0000313" key="6">
    <source>
        <dbReference type="Proteomes" id="UP000232883"/>
    </source>
</evidence>
<dbReference type="EMBL" id="CP025096">
    <property type="protein sequence ID" value="AUD03816.1"/>
    <property type="molecule type" value="Genomic_DNA"/>
</dbReference>
<dbReference type="Proteomes" id="UP000232883">
    <property type="component" value="Chromosome"/>
</dbReference>
<dbReference type="AlphaFoldDB" id="A0A2K8Z1Q8"/>
<keyword evidence="1 3" id="KW-0689">Ribosomal protein</keyword>
<name>A0A2K8Z1Q8_9BACT</name>
<comment type="similarity">
    <text evidence="3">Belongs to the bacterial ribosomal protein bS16 family.</text>
</comment>
<evidence type="ECO:0000313" key="5">
    <source>
        <dbReference type="EMBL" id="AUD03816.1"/>
    </source>
</evidence>
<reference evidence="5 6" key="1">
    <citation type="submission" date="2017-11" db="EMBL/GenBank/DDBJ databases">
        <title>Taxonomic description and genome sequences of Spirosoma HA7 sp. nov., isolated from pollen microhabitat of Corylus avellana.</title>
        <authorList>
            <person name="Ambika Manirajan B."/>
            <person name="Suarez C."/>
            <person name="Ratering S."/>
            <person name="Geissler-Plaum R."/>
            <person name="Cardinale M."/>
            <person name="Sylvia S."/>
        </authorList>
    </citation>
    <scope>NUCLEOTIDE SEQUENCE [LARGE SCALE GENOMIC DNA]</scope>
    <source>
        <strain evidence="5 6">HA7</strain>
    </source>
</reference>
<accession>A0A2K8Z1Q8</accession>
<dbReference type="HAMAP" id="MF_00385">
    <property type="entry name" value="Ribosomal_bS16"/>
    <property type="match status" value="1"/>
</dbReference>
<dbReference type="PANTHER" id="PTHR12919">
    <property type="entry name" value="30S RIBOSOMAL PROTEIN S16"/>
    <property type="match status" value="1"/>
</dbReference>
<dbReference type="Gene3D" id="3.30.1320.10">
    <property type="match status" value="1"/>
</dbReference>
<evidence type="ECO:0000256" key="2">
    <source>
        <dbReference type="ARBA" id="ARBA00023274"/>
    </source>
</evidence>
<dbReference type="InterPro" id="IPR000307">
    <property type="entry name" value="Ribosomal_bS16"/>
</dbReference>
<feature type="region of interest" description="Disordered" evidence="4">
    <location>
        <begin position="104"/>
        <end position="137"/>
    </location>
</feature>
<dbReference type="PROSITE" id="PS00732">
    <property type="entry name" value="RIBOSOMAL_S16"/>
    <property type="match status" value="1"/>
</dbReference>
<evidence type="ECO:0000256" key="1">
    <source>
        <dbReference type="ARBA" id="ARBA00022980"/>
    </source>
</evidence>
<dbReference type="RefSeq" id="WP_100989883.1">
    <property type="nucleotide sequence ID" value="NZ_CP025096.1"/>
</dbReference>
<dbReference type="KEGG" id="spir:CWM47_19470"/>
<dbReference type="InterPro" id="IPR023803">
    <property type="entry name" value="Ribosomal_bS16_dom_sf"/>
</dbReference>
<dbReference type="InterPro" id="IPR020592">
    <property type="entry name" value="Ribosomal_bS16_CS"/>
</dbReference>
<sequence>MAVKIRLARRGRKKMAMYDIVIAESTSPRDGRFIEKIGSYNPNTDPSTVVLKSERAVYWLMVGAQPTDTARSVLSHEGIMYRKHLQVGVNKGAITQEQADEKYTTWKGEKDNRKAGAADTKSQTKEQSRAARLDAEKKVNEARAEAIAKKNKVEEPVVEAAPVVEEAPVAEAAPVAEEAPVVEAAAPVEAPAPVAEEAAAPVAEVAPVAEEVAAPVAETTPVVEETAAPVAEVAPATEEKLATDAPAAE</sequence>
<organism evidence="5 6">
    <name type="scientific">Spirosoma pollinicola</name>
    <dbReference type="NCBI Taxonomy" id="2057025"/>
    <lineage>
        <taxon>Bacteria</taxon>
        <taxon>Pseudomonadati</taxon>
        <taxon>Bacteroidota</taxon>
        <taxon>Cytophagia</taxon>
        <taxon>Cytophagales</taxon>
        <taxon>Cytophagaceae</taxon>
        <taxon>Spirosoma</taxon>
    </lineage>
</organism>
<evidence type="ECO:0000256" key="3">
    <source>
        <dbReference type="HAMAP-Rule" id="MF_00385"/>
    </source>
</evidence>
<keyword evidence="6" id="KW-1185">Reference proteome</keyword>
<gene>
    <name evidence="3" type="primary">rpsP</name>
    <name evidence="5" type="ORF">CWM47_19470</name>
</gene>
<evidence type="ECO:0000256" key="4">
    <source>
        <dbReference type="SAM" id="MobiDB-lite"/>
    </source>
</evidence>
<proteinExistence type="inferred from homology"/>
<feature type="region of interest" description="Disordered" evidence="4">
    <location>
        <begin position="226"/>
        <end position="249"/>
    </location>
</feature>
<dbReference type="OrthoDB" id="9807878at2"/>
<dbReference type="SUPFAM" id="SSF54565">
    <property type="entry name" value="Ribosomal protein S16"/>
    <property type="match status" value="1"/>
</dbReference>
<dbReference type="PANTHER" id="PTHR12919:SF20">
    <property type="entry name" value="SMALL RIBOSOMAL SUBUNIT PROTEIN BS16M"/>
    <property type="match status" value="1"/>
</dbReference>
<dbReference type="GO" id="GO:0006412">
    <property type="term" value="P:translation"/>
    <property type="evidence" value="ECO:0007669"/>
    <property type="project" value="UniProtKB-UniRule"/>
</dbReference>
<feature type="compositionally biased region" description="Low complexity" evidence="4">
    <location>
        <begin position="226"/>
        <end position="236"/>
    </location>
</feature>
<dbReference type="NCBIfam" id="NF011094">
    <property type="entry name" value="PRK14521.1"/>
    <property type="match status" value="1"/>
</dbReference>
<dbReference type="GO" id="GO:0015935">
    <property type="term" value="C:small ribosomal subunit"/>
    <property type="evidence" value="ECO:0007669"/>
    <property type="project" value="TreeGrafter"/>
</dbReference>
<dbReference type="GO" id="GO:0005737">
    <property type="term" value="C:cytoplasm"/>
    <property type="evidence" value="ECO:0007669"/>
    <property type="project" value="UniProtKB-ARBA"/>
</dbReference>
<dbReference type="NCBIfam" id="TIGR00002">
    <property type="entry name" value="S16"/>
    <property type="match status" value="1"/>
</dbReference>
<keyword evidence="2 3" id="KW-0687">Ribonucleoprotein</keyword>
<dbReference type="Pfam" id="PF00886">
    <property type="entry name" value="Ribosomal_S16"/>
    <property type="match status" value="1"/>
</dbReference>